<accession>A0A1Y2MAR4</accession>
<reference evidence="1 2" key="1">
    <citation type="journal article" date="2017" name="Genome Announc.">
        <title>Genome sequence of the saprophytic ascomycete Epicoccum nigrum ICMP 19927 strain isolated from New Zealand.</title>
        <authorList>
            <person name="Fokin M."/>
            <person name="Fleetwood D."/>
            <person name="Weir B.S."/>
            <person name="Villas-Boas S.G."/>
        </authorList>
    </citation>
    <scope>NUCLEOTIDE SEQUENCE [LARGE SCALE GENOMIC DNA]</scope>
    <source>
        <strain evidence="1 2">ICMP 19927</strain>
    </source>
</reference>
<dbReference type="Proteomes" id="UP000193240">
    <property type="component" value="Unassembled WGS sequence"/>
</dbReference>
<dbReference type="EMBL" id="KZ107839">
    <property type="protein sequence ID" value="OSS53204.1"/>
    <property type="molecule type" value="Genomic_DNA"/>
</dbReference>
<organism evidence="1 2">
    <name type="scientific">Epicoccum nigrum</name>
    <name type="common">Soil fungus</name>
    <name type="synonym">Epicoccum purpurascens</name>
    <dbReference type="NCBI Taxonomy" id="105696"/>
    <lineage>
        <taxon>Eukaryota</taxon>
        <taxon>Fungi</taxon>
        <taxon>Dikarya</taxon>
        <taxon>Ascomycota</taxon>
        <taxon>Pezizomycotina</taxon>
        <taxon>Dothideomycetes</taxon>
        <taxon>Pleosporomycetidae</taxon>
        <taxon>Pleosporales</taxon>
        <taxon>Pleosporineae</taxon>
        <taxon>Didymellaceae</taxon>
        <taxon>Epicoccum</taxon>
    </lineage>
</organism>
<evidence type="ECO:0000313" key="2">
    <source>
        <dbReference type="Proteomes" id="UP000193240"/>
    </source>
</evidence>
<dbReference type="InParanoid" id="A0A1Y2MAR4"/>
<sequence>MRMGVDGDGEICDESIAPSRQCFFFHVCCPEPGSMATPHFQLPSTVGGVTTAVTPNSGWKLSTAGATFCPVRISLHPHTSEPTPACAYYLYLHALKRKTSV</sequence>
<protein>
    <submittedName>
        <fullName evidence="1">Uncharacterized protein</fullName>
    </submittedName>
</protein>
<evidence type="ECO:0000313" key="1">
    <source>
        <dbReference type="EMBL" id="OSS53204.1"/>
    </source>
</evidence>
<gene>
    <name evidence="1" type="ORF">B5807_02945</name>
</gene>
<dbReference type="AlphaFoldDB" id="A0A1Y2MAR4"/>
<name>A0A1Y2MAR4_EPING</name>
<keyword evidence="2" id="KW-1185">Reference proteome</keyword>
<proteinExistence type="predicted"/>